<keyword evidence="3" id="KW-0472">Membrane</keyword>
<feature type="transmembrane region" description="Helical" evidence="3">
    <location>
        <begin position="152"/>
        <end position="170"/>
    </location>
</feature>
<keyword evidence="3" id="KW-1133">Transmembrane helix</keyword>
<organism evidence="4 5">
    <name type="scientific">Nakamurella flavida</name>
    <dbReference type="NCBI Taxonomy" id="363630"/>
    <lineage>
        <taxon>Bacteria</taxon>
        <taxon>Bacillati</taxon>
        <taxon>Actinomycetota</taxon>
        <taxon>Actinomycetes</taxon>
        <taxon>Nakamurellales</taxon>
        <taxon>Nakamurellaceae</taxon>
        <taxon>Nakamurella</taxon>
    </lineage>
</organism>
<dbReference type="CDD" id="cd06530">
    <property type="entry name" value="S26_SPase_I"/>
    <property type="match status" value="1"/>
</dbReference>
<accession>A0A939C132</accession>
<sequence>MTSGATTGPGRRWVSGIREVLLTAAAGLGLISVLAVTAALFLHVSLIVFKTGSMTPAIPAGSVALVREVPASDLAIGDVVTVSRAGVSLPVTHRIVQIDPAADGSAAGRVLTLRGDANPGPDPVTYPVTTVRRVIASAPELGHVVQFLAKPWVLGAMTIFITALVTWTFWPTGNASRRRREDPVEPPTEAISRS</sequence>
<reference evidence="4" key="1">
    <citation type="submission" date="2021-01" db="EMBL/GenBank/DDBJ databases">
        <title>KCTC 19127 draft genome.</title>
        <authorList>
            <person name="An D."/>
        </authorList>
    </citation>
    <scope>NUCLEOTIDE SEQUENCE</scope>
    <source>
        <strain evidence="4">KCTC 19127</strain>
    </source>
</reference>
<evidence type="ECO:0000313" key="5">
    <source>
        <dbReference type="Proteomes" id="UP000663801"/>
    </source>
</evidence>
<dbReference type="InterPro" id="IPR001733">
    <property type="entry name" value="Peptidase_S26B"/>
</dbReference>
<gene>
    <name evidence="4" type="ORF">JL107_01045</name>
</gene>
<dbReference type="NCBIfam" id="TIGR02228">
    <property type="entry name" value="sigpep_I_arch"/>
    <property type="match status" value="1"/>
</dbReference>
<protein>
    <recommendedName>
        <fullName evidence="1">Signal peptidase I</fullName>
        <ecNumber evidence="1">3.4.21.89</ecNumber>
    </recommendedName>
</protein>
<keyword evidence="4" id="KW-0378">Hydrolase</keyword>
<feature type="transmembrane region" description="Helical" evidence="3">
    <location>
        <begin position="20"/>
        <end position="49"/>
    </location>
</feature>
<dbReference type="InterPro" id="IPR019533">
    <property type="entry name" value="Peptidase_S26"/>
</dbReference>
<dbReference type="EMBL" id="JAERWL010000002">
    <property type="protein sequence ID" value="MBM9475020.1"/>
    <property type="molecule type" value="Genomic_DNA"/>
</dbReference>
<keyword evidence="3" id="KW-0812">Transmembrane</keyword>
<feature type="region of interest" description="Disordered" evidence="2">
    <location>
        <begin position="175"/>
        <end position="194"/>
    </location>
</feature>
<dbReference type="GO" id="GO:0004252">
    <property type="term" value="F:serine-type endopeptidase activity"/>
    <property type="evidence" value="ECO:0007669"/>
    <property type="project" value="UniProtKB-UniRule"/>
</dbReference>
<evidence type="ECO:0000256" key="2">
    <source>
        <dbReference type="SAM" id="MobiDB-lite"/>
    </source>
</evidence>
<proteinExistence type="predicted"/>
<evidence type="ECO:0000256" key="3">
    <source>
        <dbReference type="SAM" id="Phobius"/>
    </source>
</evidence>
<comment type="caution">
    <text evidence="4">The sequence shown here is derived from an EMBL/GenBank/DDBJ whole genome shotgun (WGS) entry which is preliminary data.</text>
</comment>
<keyword evidence="5" id="KW-1185">Reference proteome</keyword>
<dbReference type="EC" id="3.4.21.89" evidence="1"/>
<dbReference type="Proteomes" id="UP000663801">
    <property type="component" value="Unassembled WGS sequence"/>
</dbReference>
<name>A0A939C132_9ACTN</name>
<dbReference type="GO" id="GO:0009003">
    <property type="term" value="F:signal peptidase activity"/>
    <property type="evidence" value="ECO:0007669"/>
    <property type="project" value="UniProtKB-EC"/>
</dbReference>
<dbReference type="RefSeq" id="WP_205255175.1">
    <property type="nucleotide sequence ID" value="NZ_BAAAPV010000001.1"/>
</dbReference>
<evidence type="ECO:0000256" key="1">
    <source>
        <dbReference type="NCBIfam" id="TIGR02228"/>
    </source>
</evidence>
<dbReference type="GO" id="GO:0006465">
    <property type="term" value="P:signal peptide processing"/>
    <property type="evidence" value="ECO:0007669"/>
    <property type="project" value="UniProtKB-UniRule"/>
</dbReference>
<dbReference type="GO" id="GO:0016020">
    <property type="term" value="C:membrane"/>
    <property type="evidence" value="ECO:0007669"/>
    <property type="project" value="UniProtKB-UniRule"/>
</dbReference>
<dbReference type="AlphaFoldDB" id="A0A939C132"/>
<evidence type="ECO:0000313" key="4">
    <source>
        <dbReference type="EMBL" id="MBM9475020.1"/>
    </source>
</evidence>